<dbReference type="EMBL" id="KJ025957">
    <property type="protein sequence ID" value="AHY25448.1"/>
    <property type="molecule type" value="Genomic_DNA"/>
</dbReference>
<evidence type="ECO:0000313" key="1">
    <source>
        <dbReference type="EMBL" id="AHY25448.1"/>
    </source>
</evidence>
<gene>
    <name evidence="1" type="ORF">PS2_208</name>
</gene>
<proteinExistence type="predicted"/>
<organism evidence="1 2">
    <name type="scientific">Serratia phage PS2</name>
    <dbReference type="NCBI Taxonomy" id="1481112"/>
    <lineage>
        <taxon>Viruses</taxon>
        <taxon>Duplodnaviria</taxon>
        <taxon>Heunggongvirae</taxon>
        <taxon>Uroviricota</taxon>
        <taxon>Caudoviricetes</taxon>
        <taxon>Muldoonvirus</taxon>
        <taxon>Muldoonvirus PS2</taxon>
    </lineage>
</organism>
<keyword evidence="2" id="KW-1185">Reference proteome</keyword>
<reference evidence="1 2" key="1">
    <citation type="submission" date="2014-01" db="EMBL/GenBank/DDBJ databases">
        <authorList>
            <person name="Zhang G."/>
            <person name="Jin J."/>
            <person name="Li Z.J."/>
            <person name="Wang S.W."/>
            <person name="Chen S.J."/>
            <person name="Wang S.M."/>
            <person name="Wang X.T."/>
            <person name="Li Y.H."/>
            <person name="Wang J."/>
            <person name="Yang C.K."/>
            <person name="Wang L."/>
        </authorList>
    </citation>
    <scope>NUCLEOTIDE SEQUENCE [LARGE SCALE GENOMIC DNA]</scope>
</reference>
<dbReference type="Pfam" id="PF11091">
    <property type="entry name" value="T4_tail_cap"/>
    <property type="match status" value="1"/>
</dbReference>
<dbReference type="KEGG" id="vg:19485084"/>
<sequence>MNRVEILSDTTEERAIKSQGETIGAGSTGQKKLIQKTLQAQFPAERSAGTDGSSDLRVNDLYRNGLLFTAYDFDARTTQALRDFRKKNNTKTVLDQWNPIKFLTNYGSTFQLNQEAVANILMPRSQSDVDNISHKFNDVGESLTGRNGGDVGKTISNMASTAVFGALESVTQGIMADKGEQVYNSARSMYAGPDNRTKIFVWNLTPRTVYDLLEILKIYEIFAYYSYGRVGYSPWAKDLKSQIDAWYKETLTKATFDQAKGEVKDTFFEGITDFLTNVITVSNPTIWTVKNFGRTSSFDGKTDIFGPCQIQSIRFDKSPNGHFNGLAIAPNLPSTFVLEITMREIMTLNRDVLFAEGM</sequence>
<dbReference type="GeneID" id="19485084"/>
<dbReference type="RefSeq" id="YP_009030255.1">
    <property type="nucleotide sequence ID" value="NC_024121.1"/>
</dbReference>
<evidence type="ECO:0000313" key="2">
    <source>
        <dbReference type="Proteomes" id="UP000024445"/>
    </source>
</evidence>
<dbReference type="OrthoDB" id="4392at10239"/>
<name>A0A023W5V4_9CAUD</name>
<dbReference type="Proteomes" id="UP000024445">
    <property type="component" value="Segment"/>
</dbReference>
<protein>
    <submittedName>
        <fullName evidence="1">Baseplate subunit</fullName>
    </submittedName>
</protein>
<dbReference type="InterPro" id="IPR024389">
    <property type="entry name" value="Gp48_T4-like"/>
</dbReference>
<accession>A0A023W5V4</accession>